<dbReference type="EMBL" id="BMLN01000011">
    <property type="protein sequence ID" value="GGO06075.1"/>
    <property type="molecule type" value="Genomic_DNA"/>
</dbReference>
<dbReference type="PANTHER" id="PTHR33164">
    <property type="entry name" value="TRANSCRIPTIONAL REGULATOR, MARR FAMILY"/>
    <property type="match status" value="1"/>
</dbReference>
<evidence type="ECO:0000313" key="6">
    <source>
        <dbReference type="Proteomes" id="UP000606653"/>
    </source>
</evidence>
<keyword evidence="3" id="KW-0804">Transcription</keyword>
<protein>
    <submittedName>
        <fullName evidence="5">HTH-type transcriptional regulator MhqR</fullName>
    </submittedName>
</protein>
<evidence type="ECO:0000256" key="1">
    <source>
        <dbReference type="ARBA" id="ARBA00023015"/>
    </source>
</evidence>
<keyword evidence="1" id="KW-0805">Transcription regulation</keyword>
<dbReference type="SMART" id="SM00347">
    <property type="entry name" value="HTH_MARR"/>
    <property type="match status" value="1"/>
</dbReference>
<dbReference type="PROSITE" id="PS01117">
    <property type="entry name" value="HTH_MARR_1"/>
    <property type="match status" value="1"/>
</dbReference>
<dbReference type="Gene3D" id="1.10.10.10">
    <property type="entry name" value="Winged helix-like DNA-binding domain superfamily/Winged helix DNA-binding domain"/>
    <property type="match status" value="1"/>
</dbReference>
<dbReference type="PRINTS" id="PR00598">
    <property type="entry name" value="HTHMARR"/>
</dbReference>
<comment type="caution">
    <text evidence="5">The sequence shown here is derived from an EMBL/GenBank/DDBJ whole genome shotgun (WGS) entry which is preliminary data.</text>
</comment>
<dbReference type="SUPFAM" id="SSF46785">
    <property type="entry name" value="Winged helix' DNA-binding domain"/>
    <property type="match status" value="1"/>
</dbReference>
<dbReference type="Pfam" id="PF01047">
    <property type="entry name" value="MarR"/>
    <property type="match status" value="1"/>
</dbReference>
<evidence type="ECO:0000313" key="5">
    <source>
        <dbReference type="EMBL" id="GGO06075.1"/>
    </source>
</evidence>
<organism evidence="5 6">
    <name type="scientific">Saccharibacillus kuerlensis</name>
    <dbReference type="NCBI Taxonomy" id="459527"/>
    <lineage>
        <taxon>Bacteria</taxon>
        <taxon>Bacillati</taxon>
        <taxon>Bacillota</taxon>
        <taxon>Bacilli</taxon>
        <taxon>Bacillales</taxon>
        <taxon>Paenibacillaceae</taxon>
        <taxon>Saccharibacillus</taxon>
    </lineage>
</organism>
<reference evidence="6" key="1">
    <citation type="journal article" date="2019" name="Int. J. Syst. Evol. Microbiol.">
        <title>The Global Catalogue of Microorganisms (GCM) 10K type strain sequencing project: providing services to taxonomists for standard genome sequencing and annotation.</title>
        <authorList>
            <consortium name="The Broad Institute Genomics Platform"/>
            <consortium name="The Broad Institute Genome Sequencing Center for Infectious Disease"/>
            <person name="Wu L."/>
            <person name="Ma J."/>
        </authorList>
    </citation>
    <scope>NUCLEOTIDE SEQUENCE [LARGE SCALE GENOMIC DNA]</scope>
    <source>
        <strain evidence="6">CGMCC 1.6964</strain>
    </source>
</reference>
<proteinExistence type="predicted"/>
<gene>
    <name evidence="5" type="primary">mhqR</name>
    <name evidence="5" type="ORF">GCM10010969_33090</name>
</gene>
<dbReference type="Proteomes" id="UP000606653">
    <property type="component" value="Unassembled WGS sequence"/>
</dbReference>
<feature type="domain" description="HTH marR-type" evidence="4">
    <location>
        <begin position="22"/>
        <end position="157"/>
    </location>
</feature>
<name>A0ABQ2L8Z0_9BACL</name>
<dbReference type="InterPro" id="IPR023187">
    <property type="entry name" value="Tscrpt_reg_MarR-type_CS"/>
</dbReference>
<evidence type="ECO:0000256" key="2">
    <source>
        <dbReference type="ARBA" id="ARBA00023125"/>
    </source>
</evidence>
<keyword evidence="6" id="KW-1185">Reference proteome</keyword>
<dbReference type="InterPro" id="IPR039422">
    <property type="entry name" value="MarR/SlyA-like"/>
</dbReference>
<evidence type="ECO:0000259" key="4">
    <source>
        <dbReference type="PROSITE" id="PS50995"/>
    </source>
</evidence>
<dbReference type="PANTHER" id="PTHR33164:SF56">
    <property type="entry name" value="HTH-TYPE TRANSCRIPTIONAL REGULATOR MHQR"/>
    <property type="match status" value="1"/>
</dbReference>
<sequence>MTERSKEDQKDIRNMSQNTADEAAALKLFVVLSKAYKNVMDRAVKDMKKHNLSPSEFTILEVLYNKGRFPLQQIGEKILITSGSVTYNIDKLEKRELLRRVPSPSDRRVIYAEITDQGRELFDRIFPEHAAEVQQIMSGLNAEETLTASELLKKLGKGMERE</sequence>
<dbReference type="InterPro" id="IPR036390">
    <property type="entry name" value="WH_DNA-bd_sf"/>
</dbReference>
<keyword evidence="2" id="KW-0238">DNA-binding</keyword>
<dbReference type="InterPro" id="IPR000835">
    <property type="entry name" value="HTH_MarR-typ"/>
</dbReference>
<evidence type="ECO:0000256" key="3">
    <source>
        <dbReference type="ARBA" id="ARBA00023163"/>
    </source>
</evidence>
<dbReference type="InterPro" id="IPR036388">
    <property type="entry name" value="WH-like_DNA-bd_sf"/>
</dbReference>
<accession>A0ABQ2L8Z0</accession>
<dbReference type="PROSITE" id="PS50995">
    <property type="entry name" value="HTH_MARR_2"/>
    <property type="match status" value="1"/>
</dbReference>